<protein>
    <recommendedName>
        <fullName evidence="7 14">Ribonuclease HII</fullName>
        <shortName evidence="14">RNase HII</shortName>
        <ecNumber evidence="6 14">3.1.26.4</ecNumber>
    </recommendedName>
</protein>
<evidence type="ECO:0000256" key="5">
    <source>
        <dbReference type="ARBA" id="ARBA00007383"/>
    </source>
</evidence>
<dbReference type="OrthoDB" id="9803420at2"/>
<dbReference type="InterPro" id="IPR022898">
    <property type="entry name" value="RNase_HII"/>
</dbReference>
<dbReference type="SUPFAM" id="SSF53098">
    <property type="entry name" value="Ribonuclease H-like"/>
    <property type="match status" value="1"/>
</dbReference>
<evidence type="ECO:0000256" key="16">
    <source>
        <dbReference type="RuleBase" id="RU003515"/>
    </source>
</evidence>
<comment type="subcellular location">
    <subcellularLocation>
        <location evidence="4 14">Cytoplasm</location>
    </subcellularLocation>
</comment>
<keyword evidence="10 14" id="KW-0479">Metal-binding</keyword>
<dbReference type="Pfam" id="PF01351">
    <property type="entry name" value="RNase_HII"/>
    <property type="match status" value="1"/>
</dbReference>
<evidence type="ECO:0000256" key="10">
    <source>
        <dbReference type="ARBA" id="ARBA00022723"/>
    </source>
</evidence>
<evidence type="ECO:0000256" key="2">
    <source>
        <dbReference type="ARBA" id="ARBA00001946"/>
    </source>
</evidence>
<dbReference type="InterPro" id="IPR024567">
    <property type="entry name" value="RNase_HII/HIII_dom"/>
</dbReference>
<keyword evidence="11 14" id="KW-0255">Endonuclease</keyword>
<gene>
    <name evidence="14" type="primary">rnhB</name>
    <name evidence="18" type="ORF">FSB73_07940</name>
</gene>
<dbReference type="EMBL" id="CP042434">
    <property type="protein sequence ID" value="QEC71606.1"/>
    <property type="molecule type" value="Genomic_DNA"/>
</dbReference>
<dbReference type="Proteomes" id="UP000321291">
    <property type="component" value="Chromosome"/>
</dbReference>
<dbReference type="AlphaFoldDB" id="A0A5B8VLY3"/>
<feature type="binding site" evidence="14 15">
    <location>
        <position position="57"/>
    </location>
    <ligand>
        <name>a divalent metal cation</name>
        <dbReference type="ChEBI" id="CHEBI:60240"/>
    </ligand>
</feature>
<dbReference type="GO" id="GO:0004523">
    <property type="term" value="F:RNA-DNA hybrid ribonuclease activity"/>
    <property type="evidence" value="ECO:0007669"/>
    <property type="project" value="UniProtKB-UniRule"/>
</dbReference>
<keyword evidence="13 14" id="KW-0464">Manganese</keyword>
<keyword evidence="12 14" id="KW-0378">Hydrolase</keyword>
<evidence type="ECO:0000256" key="15">
    <source>
        <dbReference type="PROSITE-ProRule" id="PRU01319"/>
    </source>
</evidence>
<comment type="cofactor">
    <cofactor evidence="14 15">
        <name>Mn(2+)</name>
        <dbReference type="ChEBI" id="CHEBI:29035"/>
    </cofactor>
    <cofactor evidence="14 15">
        <name>Mg(2+)</name>
        <dbReference type="ChEBI" id="CHEBI:18420"/>
    </cofactor>
    <text evidence="14 15">Manganese or magnesium. Binds 1 divalent metal ion per monomer in the absence of substrate. May bind a second metal ion after substrate binding.</text>
</comment>
<dbReference type="CDD" id="cd07182">
    <property type="entry name" value="RNase_HII_bacteria_HII_like"/>
    <property type="match status" value="1"/>
</dbReference>
<dbReference type="Gene3D" id="3.30.420.10">
    <property type="entry name" value="Ribonuclease H-like superfamily/Ribonuclease H"/>
    <property type="match status" value="1"/>
</dbReference>
<proteinExistence type="inferred from homology"/>
<sequence length="238" mass="26806">MKRCWLSAIDLIVSCFFRSKGSRLAVKKIGRPIESLYFCQVLINSFQNKVLEAGCDEAGRGCYAGPVFAAAVILPKDFYHEKLNDSKQVPEKDRDLLRAVIEQEAICYSVARVDVAEIDSINILKASIKAMHLAIHSLNKKPRFLAIDGNRFTPFPSIKHICVIKGDGKYANIAAASILAKTYRDDYMKDLHTSYPRYGWASNKGYGTAFHREAIKAYGLCEHHRKSFNINPDIPTLF</sequence>
<evidence type="ECO:0000256" key="4">
    <source>
        <dbReference type="ARBA" id="ARBA00004496"/>
    </source>
</evidence>
<comment type="cofactor">
    <cofactor evidence="2">
        <name>Mg(2+)</name>
        <dbReference type="ChEBI" id="CHEBI:18420"/>
    </cofactor>
</comment>
<feature type="binding site" evidence="14 15">
    <location>
        <position position="56"/>
    </location>
    <ligand>
        <name>a divalent metal cation</name>
        <dbReference type="ChEBI" id="CHEBI:60240"/>
    </ligand>
</feature>
<dbReference type="NCBIfam" id="NF000595">
    <property type="entry name" value="PRK00015.1-3"/>
    <property type="match status" value="1"/>
</dbReference>
<organism evidence="18 19">
    <name type="scientific">Arachidicoccus ginsenosidivorans</name>
    <dbReference type="NCBI Taxonomy" id="496057"/>
    <lineage>
        <taxon>Bacteria</taxon>
        <taxon>Pseudomonadati</taxon>
        <taxon>Bacteroidota</taxon>
        <taxon>Chitinophagia</taxon>
        <taxon>Chitinophagales</taxon>
        <taxon>Chitinophagaceae</taxon>
        <taxon>Arachidicoccus</taxon>
    </lineage>
</organism>
<dbReference type="PANTHER" id="PTHR10954:SF18">
    <property type="entry name" value="RIBONUCLEASE HII"/>
    <property type="match status" value="1"/>
</dbReference>
<dbReference type="GO" id="GO:0030145">
    <property type="term" value="F:manganese ion binding"/>
    <property type="evidence" value="ECO:0007669"/>
    <property type="project" value="UniProtKB-UniRule"/>
</dbReference>
<evidence type="ECO:0000256" key="13">
    <source>
        <dbReference type="ARBA" id="ARBA00023211"/>
    </source>
</evidence>
<dbReference type="GO" id="GO:0006298">
    <property type="term" value="P:mismatch repair"/>
    <property type="evidence" value="ECO:0007669"/>
    <property type="project" value="TreeGrafter"/>
</dbReference>
<dbReference type="GO" id="GO:0032299">
    <property type="term" value="C:ribonuclease H2 complex"/>
    <property type="evidence" value="ECO:0007669"/>
    <property type="project" value="TreeGrafter"/>
</dbReference>
<dbReference type="InterPro" id="IPR012337">
    <property type="entry name" value="RNaseH-like_sf"/>
</dbReference>
<dbReference type="GO" id="GO:0005737">
    <property type="term" value="C:cytoplasm"/>
    <property type="evidence" value="ECO:0007669"/>
    <property type="project" value="UniProtKB-SubCell"/>
</dbReference>
<dbReference type="GO" id="GO:0043137">
    <property type="term" value="P:DNA replication, removal of RNA primer"/>
    <property type="evidence" value="ECO:0007669"/>
    <property type="project" value="TreeGrafter"/>
</dbReference>
<dbReference type="EC" id="3.1.26.4" evidence="6 14"/>
<dbReference type="InterPro" id="IPR036397">
    <property type="entry name" value="RNaseH_sf"/>
</dbReference>
<dbReference type="PROSITE" id="PS51975">
    <property type="entry name" value="RNASE_H_2"/>
    <property type="match status" value="1"/>
</dbReference>
<accession>A0A5B8VLY3</accession>
<comment type="catalytic activity">
    <reaction evidence="1 14 15 16">
        <text>Endonucleolytic cleavage to 5'-phosphomonoester.</text>
        <dbReference type="EC" id="3.1.26.4"/>
    </reaction>
</comment>
<comment type="function">
    <text evidence="3 14 16">Endonuclease that specifically degrades the RNA of RNA-DNA hybrids.</text>
</comment>
<evidence type="ECO:0000256" key="9">
    <source>
        <dbReference type="ARBA" id="ARBA00022722"/>
    </source>
</evidence>
<evidence type="ECO:0000256" key="8">
    <source>
        <dbReference type="ARBA" id="ARBA00022490"/>
    </source>
</evidence>
<dbReference type="KEGG" id="agi:FSB73_07940"/>
<keyword evidence="9 14" id="KW-0540">Nuclease</keyword>
<evidence type="ECO:0000256" key="1">
    <source>
        <dbReference type="ARBA" id="ARBA00000077"/>
    </source>
</evidence>
<evidence type="ECO:0000256" key="12">
    <source>
        <dbReference type="ARBA" id="ARBA00022801"/>
    </source>
</evidence>
<dbReference type="PANTHER" id="PTHR10954">
    <property type="entry name" value="RIBONUCLEASE H2 SUBUNIT A"/>
    <property type="match status" value="1"/>
</dbReference>
<feature type="binding site" evidence="14 15">
    <location>
        <position position="148"/>
    </location>
    <ligand>
        <name>a divalent metal cation</name>
        <dbReference type="ChEBI" id="CHEBI:60240"/>
    </ligand>
</feature>
<evidence type="ECO:0000256" key="3">
    <source>
        <dbReference type="ARBA" id="ARBA00004065"/>
    </source>
</evidence>
<evidence type="ECO:0000259" key="17">
    <source>
        <dbReference type="PROSITE" id="PS51975"/>
    </source>
</evidence>
<comment type="similarity">
    <text evidence="5 14 16">Belongs to the RNase HII family.</text>
</comment>
<evidence type="ECO:0000256" key="7">
    <source>
        <dbReference type="ARBA" id="ARBA00019179"/>
    </source>
</evidence>
<name>A0A5B8VLY3_9BACT</name>
<feature type="domain" description="RNase H type-2" evidence="17">
    <location>
        <begin position="50"/>
        <end position="238"/>
    </location>
</feature>
<dbReference type="GO" id="GO:0003723">
    <property type="term" value="F:RNA binding"/>
    <property type="evidence" value="ECO:0007669"/>
    <property type="project" value="UniProtKB-UniRule"/>
</dbReference>
<evidence type="ECO:0000256" key="6">
    <source>
        <dbReference type="ARBA" id="ARBA00012180"/>
    </source>
</evidence>
<evidence type="ECO:0000256" key="14">
    <source>
        <dbReference type="HAMAP-Rule" id="MF_00052"/>
    </source>
</evidence>
<dbReference type="HAMAP" id="MF_00052_B">
    <property type="entry name" value="RNase_HII_B"/>
    <property type="match status" value="1"/>
</dbReference>
<evidence type="ECO:0000313" key="18">
    <source>
        <dbReference type="EMBL" id="QEC71606.1"/>
    </source>
</evidence>
<evidence type="ECO:0000256" key="11">
    <source>
        <dbReference type="ARBA" id="ARBA00022759"/>
    </source>
</evidence>
<keyword evidence="8 14" id="KW-0963">Cytoplasm</keyword>
<reference evidence="18 19" key="1">
    <citation type="journal article" date="2017" name="Int. J. Syst. Evol. Microbiol.">
        <title>Arachidicoccus ginsenosidivorans sp. nov., with ginsenoside-converting activity isolated from ginseng cultivating soil.</title>
        <authorList>
            <person name="Siddiqi M.Z."/>
            <person name="Aslam Z."/>
            <person name="Im W.T."/>
        </authorList>
    </citation>
    <scope>NUCLEOTIDE SEQUENCE [LARGE SCALE GENOMIC DNA]</scope>
    <source>
        <strain evidence="18 19">Gsoil 809</strain>
    </source>
</reference>
<keyword evidence="19" id="KW-1185">Reference proteome</keyword>
<evidence type="ECO:0000313" key="19">
    <source>
        <dbReference type="Proteomes" id="UP000321291"/>
    </source>
</evidence>
<dbReference type="InterPro" id="IPR001352">
    <property type="entry name" value="RNase_HII/HIII"/>
</dbReference>